<name>A0ABU9I6M4_9FLAO</name>
<reference evidence="1 2" key="1">
    <citation type="submission" date="2024-04" db="EMBL/GenBank/DDBJ databases">
        <title>Flavobacterium sp. DGU41 16S ribosomal RNA gene Genome sequencing and assembly.</title>
        <authorList>
            <person name="Park S."/>
        </authorList>
    </citation>
    <scope>NUCLEOTIDE SEQUENCE [LARGE SCALE GENOMIC DNA]</scope>
    <source>
        <strain evidence="1 2">DGU41</strain>
    </source>
</reference>
<gene>
    <name evidence="1" type="ORF">AAEO58_05260</name>
</gene>
<evidence type="ECO:0000313" key="2">
    <source>
        <dbReference type="Proteomes" id="UP001393056"/>
    </source>
</evidence>
<accession>A0ABU9I6M4</accession>
<evidence type="ECO:0000313" key="1">
    <source>
        <dbReference type="EMBL" id="MEL1247447.1"/>
    </source>
</evidence>
<dbReference type="EMBL" id="JBBYHT010000002">
    <property type="protein sequence ID" value="MEL1247447.1"/>
    <property type="molecule type" value="Genomic_DNA"/>
</dbReference>
<comment type="caution">
    <text evidence="1">The sequence shown here is derived from an EMBL/GenBank/DDBJ whole genome shotgun (WGS) entry which is preliminary data.</text>
</comment>
<dbReference type="Proteomes" id="UP001393056">
    <property type="component" value="Unassembled WGS sequence"/>
</dbReference>
<organism evidence="1 2">
    <name type="scientific">Flavobacterium helocola</name>
    <dbReference type="NCBI Taxonomy" id="3139139"/>
    <lineage>
        <taxon>Bacteria</taxon>
        <taxon>Pseudomonadati</taxon>
        <taxon>Bacteroidota</taxon>
        <taxon>Flavobacteriia</taxon>
        <taxon>Flavobacteriales</taxon>
        <taxon>Flavobacteriaceae</taxon>
        <taxon>Flavobacterium</taxon>
    </lineage>
</organism>
<sequence length="66" mass="7687">MTSKKKNKIEEPAEAYEVTPKNELTSEELHPVLVQMLEIGLKQIELGQTKPHDQVMSEMKKKYNFK</sequence>
<keyword evidence="2" id="KW-1185">Reference proteome</keyword>
<protein>
    <submittedName>
        <fullName evidence="1">Uncharacterized protein</fullName>
    </submittedName>
</protein>
<proteinExistence type="predicted"/>
<dbReference type="RefSeq" id="WP_341682526.1">
    <property type="nucleotide sequence ID" value="NZ_JBBYHT010000002.1"/>
</dbReference>